<keyword evidence="2" id="KW-1185">Reference proteome</keyword>
<dbReference type="Proteomes" id="UP000664132">
    <property type="component" value="Unassembled WGS sequence"/>
</dbReference>
<organism evidence="1 2">
    <name type="scientific">Cadophora malorum</name>
    <dbReference type="NCBI Taxonomy" id="108018"/>
    <lineage>
        <taxon>Eukaryota</taxon>
        <taxon>Fungi</taxon>
        <taxon>Dikarya</taxon>
        <taxon>Ascomycota</taxon>
        <taxon>Pezizomycotina</taxon>
        <taxon>Leotiomycetes</taxon>
        <taxon>Helotiales</taxon>
        <taxon>Ploettnerulaceae</taxon>
        <taxon>Cadophora</taxon>
    </lineage>
</organism>
<reference evidence="1" key="1">
    <citation type="submission" date="2021-02" db="EMBL/GenBank/DDBJ databases">
        <title>Genome sequence Cadophora malorum strain M34.</title>
        <authorList>
            <person name="Stefanovic E."/>
            <person name="Vu D."/>
            <person name="Scully C."/>
            <person name="Dijksterhuis J."/>
            <person name="Roader J."/>
            <person name="Houbraken J."/>
        </authorList>
    </citation>
    <scope>NUCLEOTIDE SEQUENCE</scope>
    <source>
        <strain evidence="1">M34</strain>
    </source>
</reference>
<accession>A0A8H7TH64</accession>
<evidence type="ECO:0008006" key="3">
    <source>
        <dbReference type="Google" id="ProtNLM"/>
    </source>
</evidence>
<dbReference type="AlphaFoldDB" id="A0A8H7TH64"/>
<sequence length="450" mass="50905">MDALARTKLNATLRRTIEIQILTRPWFTRVWVYQELVLSRTSLVQCGRYRVRWDGLYNLFFQHTAEIMARGYIEGLSVYTSTGIASEPNEDEDYLGYRSIRKLQPENKAVPAHSGMNEAVRMFSDMHAARDKKKGSPSVLSILKSRKCYGVSDLRDIIFGHLAAANLPSATNDPPCPKIDYQCSVLDVFMDAARFIAQTAIRVKHNINYIDLRAFHDILGLAGVAQRSSHALKELPSWVPDWSLPMTARQTLLPPAIAPAQILNVSRYFELDAFHVPHGDSLQPSVLIARFFRAGGLSQIEKIIKEMDANVDPQTQTMLEEAQKQFPIVIDHGTYPLSFLLGRRIATRENGMCVVPQSALSQDVIYALPLSGRDWSCFVLRQLPLESGTREVGGRGSTLNEKYDLKKRHFTLVEQALIQHATFEVAVDKLHHAWRLEEESHLLGELVFIH</sequence>
<dbReference type="EMBL" id="JAFJYH010000103">
    <property type="protein sequence ID" value="KAG4419542.1"/>
    <property type="molecule type" value="Genomic_DNA"/>
</dbReference>
<evidence type="ECO:0000313" key="1">
    <source>
        <dbReference type="EMBL" id="KAG4419542.1"/>
    </source>
</evidence>
<dbReference type="PANTHER" id="PTHR24148:SF73">
    <property type="entry name" value="HET DOMAIN PROTEIN (AFU_ORTHOLOGUE AFUA_8G01020)"/>
    <property type="match status" value="1"/>
</dbReference>
<dbReference type="PANTHER" id="PTHR24148">
    <property type="entry name" value="ANKYRIN REPEAT DOMAIN-CONTAINING PROTEIN 39 HOMOLOG-RELATED"/>
    <property type="match status" value="1"/>
</dbReference>
<dbReference type="OrthoDB" id="2157530at2759"/>
<gene>
    <name evidence="1" type="ORF">IFR04_007336</name>
</gene>
<evidence type="ECO:0000313" key="2">
    <source>
        <dbReference type="Proteomes" id="UP000664132"/>
    </source>
</evidence>
<dbReference type="InterPro" id="IPR052895">
    <property type="entry name" value="HetReg/Transcr_Mod"/>
</dbReference>
<protein>
    <recommendedName>
        <fullName evidence="3">Heterokaryon incompatibility domain-containing protein</fullName>
    </recommendedName>
</protein>
<comment type="caution">
    <text evidence="1">The sequence shown here is derived from an EMBL/GenBank/DDBJ whole genome shotgun (WGS) entry which is preliminary data.</text>
</comment>
<proteinExistence type="predicted"/>
<name>A0A8H7TH64_9HELO</name>